<dbReference type="PANTHER" id="PTHR21261:SF6">
    <property type="entry name" value="BEATEN PATH IIA-RELATED"/>
    <property type="match status" value="1"/>
</dbReference>
<organism evidence="2 3">
    <name type="scientific">Asbolus verrucosus</name>
    <name type="common">Desert ironclad beetle</name>
    <dbReference type="NCBI Taxonomy" id="1661398"/>
    <lineage>
        <taxon>Eukaryota</taxon>
        <taxon>Metazoa</taxon>
        <taxon>Ecdysozoa</taxon>
        <taxon>Arthropoda</taxon>
        <taxon>Hexapoda</taxon>
        <taxon>Insecta</taxon>
        <taxon>Pterygota</taxon>
        <taxon>Neoptera</taxon>
        <taxon>Endopterygota</taxon>
        <taxon>Coleoptera</taxon>
        <taxon>Polyphaga</taxon>
        <taxon>Cucujiformia</taxon>
        <taxon>Tenebrionidae</taxon>
        <taxon>Pimeliinae</taxon>
        <taxon>Asbolus</taxon>
    </lineage>
</organism>
<dbReference type="STRING" id="1661398.A0A482V8P9"/>
<protein>
    <recommendedName>
        <fullName evidence="1">Ig-like domain-containing protein</fullName>
    </recommendedName>
</protein>
<dbReference type="FunFam" id="2.60.40.10:FF:000437">
    <property type="entry name" value="Beat-IIIc, isoform A"/>
    <property type="match status" value="1"/>
</dbReference>
<evidence type="ECO:0000313" key="3">
    <source>
        <dbReference type="Proteomes" id="UP000292052"/>
    </source>
</evidence>
<dbReference type="AlphaFoldDB" id="A0A482V8P9"/>
<dbReference type="InterPro" id="IPR003599">
    <property type="entry name" value="Ig_sub"/>
</dbReference>
<dbReference type="PANTHER" id="PTHR21261">
    <property type="entry name" value="BEAT PROTEIN"/>
    <property type="match status" value="1"/>
</dbReference>
<dbReference type="SMART" id="SM00409">
    <property type="entry name" value="IG"/>
    <property type="match status" value="1"/>
</dbReference>
<dbReference type="PROSITE" id="PS50835">
    <property type="entry name" value="IG_LIKE"/>
    <property type="match status" value="1"/>
</dbReference>
<evidence type="ECO:0000259" key="1">
    <source>
        <dbReference type="PROSITE" id="PS50835"/>
    </source>
</evidence>
<name>A0A482V8P9_ASBVE</name>
<evidence type="ECO:0000313" key="2">
    <source>
        <dbReference type="EMBL" id="RZB39611.1"/>
    </source>
</evidence>
<dbReference type="EMBL" id="QDEB01126891">
    <property type="protein sequence ID" value="RZB39611.1"/>
    <property type="molecule type" value="Genomic_DNA"/>
</dbReference>
<proteinExistence type="predicted"/>
<keyword evidence="3" id="KW-1185">Reference proteome</keyword>
<dbReference type="InterPro" id="IPR007110">
    <property type="entry name" value="Ig-like_dom"/>
</dbReference>
<dbReference type="InterPro" id="IPR013783">
    <property type="entry name" value="Ig-like_fold"/>
</dbReference>
<dbReference type="OrthoDB" id="6333371at2759"/>
<gene>
    <name evidence="2" type="ORF">BDFB_008317</name>
</gene>
<dbReference type="SUPFAM" id="SSF48726">
    <property type="entry name" value="Immunoglobulin"/>
    <property type="match status" value="1"/>
</dbReference>
<feature type="domain" description="Ig-like" evidence="1">
    <location>
        <begin position="24"/>
        <end position="113"/>
    </location>
</feature>
<dbReference type="Proteomes" id="UP000292052">
    <property type="component" value="Unassembled WGS sequence"/>
</dbReference>
<dbReference type="InterPro" id="IPR036179">
    <property type="entry name" value="Ig-like_dom_sf"/>
</dbReference>
<accession>A0A482V8P9</accession>
<reference evidence="2 3" key="1">
    <citation type="submission" date="2017-03" db="EMBL/GenBank/DDBJ databases">
        <title>Genome of the blue death feigning beetle - Asbolus verrucosus.</title>
        <authorList>
            <person name="Rider S.D."/>
        </authorList>
    </citation>
    <scope>NUCLEOTIDE SEQUENCE [LARGE SCALE GENOMIC DNA]</scope>
    <source>
        <strain evidence="2">Butters</strain>
        <tissue evidence="2">Head and leg muscle</tissue>
    </source>
</reference>
<comment type="caution">
    <text evidence="2">The sequence shown here is derived from an EMBL/GenBank/DDBJ whole genome shotgun (WGS) entry which is preliminary data.</text>
</comment>
<sequence>MRFNVILCLKDVVLDIEPGIVQLGEDSTLRCSYDLEDAPLYCVKWYRGRHEFYRYTPKEHPSTKIFPFSGVHVDLKQSNEKQVVLREVGFSLSGKFTCEVTTDGPLFLTSAVSKEMLVVVLPNHHPTLNTDKSFYDIGDVLRANCSSPPSRPAATLTFILNNIVVCEKCVTHKHAAQELWWSDLSLELPLFPSHFNNGRLTLKCVAEIGGNLYKKDVQISLYNVKDPVPARGEPQNLNRELGSLVEAFLDFDCNEAFKVALTETIEP</sequence>
<dbReference type="Gene3D" id="2.60.40.10">
    <property type="entry name" value="Immunoglobulins"/>
    <property type="match status" value="1"/>
</dbReference>